<feature type="region of interest" description="Disordered" evidence="1">
    <location>
        <begin position="1"/>
        <end position="164"/>
    </location>
</feature>
<feature type="region of interest" description="Disordered" evidence="1">
    <location>
        <begin position="287"/>
        <end position="323"/>
    </location>
</feature>
<keyword evidence="3" id="KW-1185">Reference proteome</keyword>
<sequence>MAAQHQTRPSSSTSSTRRSSAHPQLRLPLSHHGLPRAPTSPESSYSSRSQRYEPLSKDLPTTTQSTSSSTRTSTSSSSFALPTRSRRSSSLRDNTTTSNNNNNNNNNNNDDGYESYEEEDDDPLRSPSHFFRLSLAPKNPNTPPSPPMTPFSPSAFPGTDEYRKSTACCPRCRASLPTERPSPPASKKQPLAALETHVQRARSMDELPSPVRRMLSTRSVGGARARAAANPYAEQDVVDVVDPAVQAGIPGGKGAVMTTPPPSSRGERGSSSSSFAVKFGKKIKEKLGGAAGEQGTEVGAGRRASGRKGVEYEEMEEVHWTEI</sequence>
<comment type="caution">
    <text evidence="2">The sequence shown here is derived from an EMBL/GenBank/DDBJ whole genome shotgun (WGS) entry which is preliminary data.</text>
</comment>
<feature type="compositionally biased region" description="Low complexity" evidence="1">
    <location>
        <begin position="7"/>
        <end position="18"/>
    </location>
</feature>
<accession>A0A8H4MZS7</accession>
<feature type="region of interest" description="Disordered" evidence="1">
    <location>
        <begin position="251"/>
        <end position="275"/>
    </location>
</feature>
<evidence type="ECO:0000313" key="2">
    <source>
        <dbReference type="EMBL" id="KAF4301828.1"/>
    </source>
</evidence>
<name>A0A8H4MZS7_9PEZI</name>
<feature type="compositionally biased region" description="Acidic residues" evidence="1">
    <location>
        <begin position="111"/>
        <end position="122"/>
    </location>
</feature>
<dbReference type="EMBL" id="WWBZ02000073">
    <property type="protein sequence ID" value="KAF4301828.1"/>
    <property type="molecule type" value="Genomic_DNA"/>
</dbReference>
<reference evidence="2" key="1">
    <citation type="submission" date="2020-04" db="EMBL/GenBank/DDBJ databases">
        <title>Genome Assembly and Annotation of Botryosphaeria dothidea sdau 11-99, a Latent Pathogen of Apple Fruit Ring Rot in China.</title>
        <authorList>
            <person name="Yu C."/>
            <person name="Diao Y."/>
            <person name="Lu Q."/>
            <person name="Zhao J."/>
            <person name="Cui S."/>
            <person name="Peng C."/>
            <person name="He B."/>
            <person name="Liu H."/>
        </authorList>
    </citation>
    <scope>NUCLEOTIDE SEQUENCE [LARGE SCALE GENOMIC DNA]</scope>
    <source>
        <strain evidence="2">Sdau11-99</strain>
    </source>
</reference>
<dbReference type="OrthoDB" id="10671705at2759"/>
<evidence type="ECO:0000313" key="3">
    <source>
        <dbReference type="Proteomes" id="UP000572817"/>
    </source>
</evidence>
<evidence type="ECO:0000256" key="1">
    <source>
        <dbReference type="SAM" id="MobiDB-lite"/>
    </source>
</evidence>
<feature type="compositionally biased region" description="Low complexity" evidence="1">
    <location>
        <begin position="40"/>
        <end position="49"/>
    </location>
</feature>
<proteinExistence type="predicted"/>
<feature type="compositionally biased region" description="Pro residues" evidence="1">
    <location>
        <begin position="140"/>
        <end position="150"/>
    </location>
</feature>
<feature type="compositionally biased region" description="Low complexity" evidence="1">
    <location>
        <begin position="91"/>
        <end position="110"/>
    </location>
</feature>
<protein>
    <submittedName>
        <fullName evidence="2">Uncharacterized protein</fullName>
    </submittedName>
</protein>
<dbReference type="AlphaFoldDB" id="A0A8H4MZS7"/>
<gene>
    <name evidence="2" type="ORF">GTA08_BOTSDO09761</name>
</gene>
<dbReference type="Proteomes" id="UP000572817">
    <property type="component" value="Unassembled WGS sequence"/>
</dbReference>
<feature type="compositionally biased region" description="Low complexity" evidence="1">
    <location>
        <begin position="61"/>
        <end position="78"/>
    </location>
</feature>
<organism evidence="2 3">
    <name type="scientific">Botryosphaeria dothidea</name>
    <dbReference type="NCBI Taxonomy" id="55169"/>
    <lineage>
        <taxon>Eukaryota</taxon>
        <taxon>Fungi</taxon>
        <taxon>Dikarya</taxon>
        <taxon>Ascomycota</taxon>
        <taxon>Pezizomycotina</taxon>
        <taxon>Dothideomycetes</taxon>
        <taxon>Dothideomycetes incertae sedis</taxon>
        <taxon>Botryosphaeriales</taxon>
        <taxon>Botryosphaeriaceae</taxon>
        <taxon>Botryosphaeria</taxon>
    </lineage>
</organism>